<evidence type="ECO:0000256" key="6">
    <source>
        <dbReference type="ARBA" id="ARBA00022622"/>
    </source>
</evidence>
<evidence type="ECO:0000256" key="12">
    <source>
        <dbReference type="ARBA" id="ARBA00023180"/>
    </source>
</evidence>
<feature type="domain" description="X8" evidence="16">
    <location>
        <begin position="432"/>
        <end position="514"/>
    </location>
</feature>
<dbReference type="Pfam" id="PF00332">
    <property type="entry name" value="Glyco_hydro_17"/>
    <property type="match status" value="1"/>
</dbReference>
<dbReference type="AlphaFoldDB" id="A0A8T0WL20"/>
<dbReference type="PANTHER" id="PTHR32227">
    <property type="entry name" value="GLUCAN ENDO-1,3-BETA-GLUCOSIDASE BG1-RELATED-RELATED"/>
    <property type="match status" value="1"/>
</dbReference>
<dbReference type="GO" id="GO:0006952">
    <property type="term" value="P:defense response"/>
    <property type="evidence" value="ECO:0007669"/>
    <property type="project" value="UniProtKB-KW"/>
</dbReference>
<feature type="region of interest" description="Disordered" evidence="15">
    <location>
        <begin position="17"/>
        <end position="45"/>
    </location>
</feature>
<keyword evidence="5" id="KW-1003">Cell membrane</keyword>
<dbReference type="Pfam" id="PF07983">
    <property type="entry name" value="X8"/>
    <property type="match status" value="3"/>
</dbReference>
<comment type="caution">
    <text evidence="17">The sequence shown here is derived from an EMBL/GenBank/DDBJ whole genome shotgun (WGS) entry which is preliminary data.</text>
</comment>
<keyword evidence="11" id="KW-1015">Disulfide bond</keyword>
<dbReference type="SMART" id="SM00768">
    <property type="entry name" value="X8"/>
    <property type="match status" value="3"/>
</dbReference>
<dbReference type="InterPro" id="IPR017853">
    <property type="entry name" value="GH"/>
</dbReference>
<protein>
    <recommendedName>
        <fullName evidence="4">glucan endo-1,3-beta-D-glucosidase</fullName>
        <ecNumber evidence="4">3.2.1.39</ecNumber>
    </recommendedName>
</protein>
<evidence type="ECO:0000313" key="17">
    <source>
        <dbReference type="EMBL" id="KAG2645894.1"/>
    </source>
</evidence>
<feature type="domain" description="X8" evidence="16">
    <location>
        <begin position="520"/>
        <end position="602"/>
    </location>
</feature>
<keyword evidence="6" id="KW-0336">GPI-anchor</keyword>
<comment type="catalytic activity">
    <reaction evidence="1">
        <text>Hydrolysis of (1-&gt;3)-beta-D-glucosidic linkages in (1-&gt;3)-beta-D-glucans.</text>
        <dbReference type="EC" id="3.2.1.39"/>
    </reaction>
</comment>
<keyword evidence="9" id="KW-0611">Plant defense</keyword>
<dbReference type="GO" id="GO:0005886">
    <property type="term" value="C:plasma membrane"/>
    <property type="evidence" value="ECO:0007669"/>
    <property type="project" value="UniProtKB-SubCell"/>
</dbReference>
<evidence type="ECO:0000256" key="2">
    <source>
        <dbReference type="ARBA" id="ARBA00004609"/>
    </source>
</evidence>
<dbReference type="EC" id="3.2.1.39" evidence="4"/>
<keyword evidence="13" id="KW-0326">Glycosidase</keyword>
<evidence type="ECO:0000256" key="7">
    <source>
        <dbReference type="ARBA" id="ARBA00022729"/>
    </source>
</evidence>
<dbReference type="Gene3D" id="3.20.20.80">
    <property type="entry name" value="Glycosidases"/>
    <property type="match status" value="1"/>
</dbReference>
<feature type="compositionally biased region" description="Low complexity" evidence="15">
    <location>
        <begin position="27"/>
        <end position="39"/>
    </location>
</feature>
<evidence type="ECO:0000256" key="8">
    <source>
        <dbReference type="ARBA" id="ARBA00022801"/>
    </source>
</evidence>
<dbReference type="FunFam" id="3.20.20.80:FF:000002">
    <property type="entry name" value="Glucan endo-1,3-beta-glucosidase 3"/>
    <property type="match status" value="1"/>
</dbReference>
<evidence type="ECO:0000256" key="3">
    <source>
        <dbReference type="ARBA" id="ARBA00008773"/>
    </source>
</evidence>
<name>A0A8T0WL20_PANVG</name>
<dbReference type="GO" id="GO:0009506">
    <property type="term" value="C:plasmodesma"/>
    <property type="evidence" value="ECO:0007669"/>
    <property type="project" value="UniProtKB-ARBA"/>
</dbReference>
<evidence type="ECO:0000256" key="9">
    <source>
        <dbReference type="ARBA" id="ARBA00022821"/>
    </source>
</evidence>
<comment type="similarity">
    <text evidence="3 14">Belongs to the glycosyl hydrolase 17 family.</text>
</comment>
<dbReference type="SUPFAM" id="SSF51445">
    <property type="entry name" value="(Trans)glycosidases"/>
    <property type="match status" value="1"/>
</dbReference>
<keyword evidence="12" id="KW-0325">Glycoprotein</keyword>
<dbReference type="GO" id="GO:0042973">
    <property type="term" value="F:glucan endo-1,3-beta-D-glucosidase activity"/>
    <property type="evidence" value="ECO:0007669"/>
    <property type="project" value="UniProtKB-EC"/>
</dbReference>
<evidence type="ECO:0000256" key="11">
    <source>
        <dbReference type="ARBA" id="ARBA00023157"/>
    </source>
</evidence>
<keyword evidence="7" id="KW-0732">Signal</keyword>
<dbReference type="Proteomes" id="UP000823388">
    <property type="component" value="Chromosome 2K"/>
</dbReference>
<keyword evidence="10" id="KW-0472">Membrane</keyword>
<evidence type="ECO:0000256" key="10">
    <source>
        <dbReference type="ARBA" id="ARBA00023136"/>
    </source>
</evidence>
<evidence type="ECO:0000256" key="14">
    <source>
        <dbReference type="RuleBase" id="RU004335"/>
    </source>
</evidence>
<evidence type="ECO:0000256" key="13">
    <source>
        <dbReference type="ARBA" id="ARBA00023295"/>
    </source>
</evidence>
<dbReference type="InterPro" id="IPR000490">
    <property type="entry name" value="Glyco_hydro_17"/>
</dbReference>
<sequence length="693" mass="72438">MHAECLITSTLSSMPLPAINSHEPCRSSRTQPSSSSSVRPPVPPQEGSMALTRLVGAALPLLFFFFSRAEAGALGVSYGRVANDLPDPASVVNLLKQNGITMVRIYDANPNVLTSLANTGIKVMVMVPNENVADVASAPSNALQWVRDNVAAYRPATQIHAVAVGNEVFDSRPDLNSALVPAMTNVQAALAQLGMADAVKVTTPVAFDALAESWPPSAGRFKDSIAQPVMKPMLDLLQSTGSYLSVNYYPYLTYMAQPDAFTLDYVLANSNPGVVDPDTKLTYYNLLDAQRDATYYAMDKLGFASLAVGHTEHGAPSSGGLKRGGGGRRRRLLQAGNGGAVATVANAQAYINNLMNRVLAGNRGTPHRPDADMDVYIFALFNENQKGAGADDVEQHFGLFYPNMQKVYEFDFRRPTGGGGGGGAVPPPATPSWCVAKAGVGDARLQAALDYACGHGADCSAIQPGGSCFLPDTKAAHASYAFNSYYQSMNRAAGACDFSGAASIVYQQPAMCAATASSASWCVAKPGASDAQLKAALDYACGNGADCSAIQPGGSCFQPDTKAAHATYAFNDYYQRKGRAAVACDFSGAATVVDQQPSMCAATASWCVANAGVGDARLQTALDYACGHGADCSAIQPGGPCFQPDTKASHASYAFNSYYQSKGRAAVACDFSGAGSVVYQQPKVGNCVLPSNG</sequence>
<evidence type="ECO:0000256" key="15">
    <source>
        <dbReference type="SAM" id="MobiDB-lite"/>
    </source>
</evidence>
<dbReference type="InterPro" id="IPR012946">
    <property type="entry name" value="X8"/>
</dbReference>
<dbReference type="OrthoDB" id="421038at2759"/>
<organism evidence="17 18">
    <name type="scientific">Panicum virgatum</name>
    <name type="common">Blackwell switchgrass</name>
    <dbReference type="NCBI Taxonomy" id="38727"/>
    <lineage>
        <taxon>Eukaryota</taxon>
        <taxon>Viridiplantae</taxon>
        <taxon>Streptophyta</taxon>
        <taxon>Embryophyta</taxon>
        <taxon>Tracheophyta</taxon>
        <taxon>Spermatophyta</taxon>
        <taxon>Magnoliopsida</taxon>
        <taxon>Liliopsida</taxon>
        <taxon>Poales</taxon>
        <taxon>Poaceae</taxon>
        <taxon>PACMAD clade</taxon>
        <taxon>Panicoideae</taxon>
        <taxon>Panicodae</taxon>
        <taxon>Paniceae</taxon>
        <taxon>Panicinae</taxon>
        <taxon>Panicum</taxon>
        <taxon>Panicum sect. Hiantes</taxon>
    </lineage>
</organism>
<dbReference type="FunFam" id="1.20.58.1040:FF:000004">
    <property type="entry name" value="O-Glycosyl hydrolase family 17 protein"/>
    <property type="match status" value="1"/>
</dbReference>
<dbReference type="Gene3D" id="1.20.58.1040">
    <property type="match status" value="3"/>
</dbReference>
<feature type="domain" description="X8" evidence="16">
    <location>
        <begin position="605"/>
        <end position="689"/>
    </location>
</feature>
<keyword evidence="6" id="KW-0449">Lipoprotein</keyword>
<evidence type="ECO:0000256" key="5">
    <source>
        <dbReference type="ARBA" id="ARBA00022475"/>
    </source>
</evidence>
<keyword evidence="8" id="KW-0378">Hydrolase</keyword>
<evidence type="ECO:0000256" key="4">
    <source>
        <dbReference type="ARBA" id="ARBA00012780"/>
    </source>
</evidence>
<evidence type="ECO:0000313" key="18">
    <source>
        <dbReference type="Proteomes" id="UP000823388"/>
    </source>
</evidence>
<keyword evidence="18" id="KW-1185">Reference proteome</keyword>
<dbReference type="EMBL" id="CM029039">
    <property type="protein sequence ID" value="KAG2645894.1"/>
    <property type="molecule type" value="Genomic_DNA"/>
</dbReference>
<dbReference type="InterPro" id="IPR044965">
    <property type="entry name" value="Glyco_hydro_17_plant"/>
</dbReference>
<gene>
    <name evidence="17" type="ORF">PVAP13_2KG464500</name>
</gene>
<evidence type="ECO:0000259" key="16">
    <source>
        <dbReference type="SMART" id="SM00768"/>
    </source>
</evidence>
<comment type="subcellular location">
    <subcellularLocation>
        <location evidence="2">Cell membrane</location>
        <topology evidence="2">Lipid-anchor</topology>
        <topology evidence="2">GPI-anchor</topology>
    </subcellularLocation>
</comment>
<dbReference type="GO" id="GO:0098552">
    <property type="term" value="C:side of membrane"/>
    <property type="evidence" value="ECO:0007669"/>
    <property type="project" value="UniProtKB-KW"/>
</dbReference>
<evidence type="ECO:0000256" key="1">
    <source>
        <dbReference type="ARBA" id="ARBA00000382"/>
    </source>
</evidence>
<reference evidence="17" key="1">
    <citation type="submission" date="2020-05" db="EMBL/GenBank/DDBJ databases">
        <title>WGS assembly of Panicum virgatum.</title>
        <authorList>
            <person name="Lovell J.T."/>
            <person name="Jenkins J."/>
            <person name="Shu S."/>
            <person name="Juenger T.E."/>
            <person name="Schmutz J."/>
        </authorList>
    </citation>
    <scope>NUCLEOTIDE SEQUENCE</scope>
    <source>
        <strain evidence="17">AP13</strain>
    </source>
</reference>
<dbReference type="FunFam" id="1.20.58.1040:FF:000001">
    <property type="entry name" value="Glucan endo-1,3-beta-glucosidase 4"/>
    <property type="match status" value="2"/>
</dbReference>
<dbReference type="GO" id="GO:0005975">
    <property type="term" value="P:carbohydrate metabolic process"/>
    <property type="evidence" value="ECO:0007669"/>
    <property type="project" value="InterPro"/>
</dbReference>
<accession>A0A8T0WL20</accession>
<proteinExistence type="inferred from homology"/>